<proteinExistence type="predicted"/>
<dbReference type="AlphaFoldDB" id="A0A087DRZ0"/>
<evidence type="ECO:0000313" key="1">
    <source>
        <dbReference type="EMBL" id="KFI98290.1"/>
    </source>
</evidence>
<sequence length="119" mass="13339">MCNYKLTVTISKNSEIVDGGGWVTSMTWRKSTLLEAKDRAQVLALRDLLNGDKPAVDEDGYLMWDRCYGLCNTQCWQWELACAHSTCVNQIMRRAGVAWPEAGVPDIDMPTITINLAID</sequence>
<evidence type="ECO:0000313" key="2">
    <source>
        <dbReference type="Proteomes" id="UP000029091"/>
    </source>
</evidence>
<gene>
    <name evidence="1" type="ORF">BSTER_0872</name>
</gene>
<name>A0A087DRZ0_BIFAD</name>
<dbReference type="Proteomes" id="UP000029091">
    <property type="component" value="Unassembled WGS sequence"/>
</dbReference>
<dbReference type="RefSeq" id="WP_033500267.1">
    <property type="nucleotide sequence ID" value="NZ_JDUX01000014.1"/>
</dbReference>
<comment type="caution">
    <text evidence="1">The sequence shown here is derived from an EMBL/GenBank/DDBJ whole genome shotgun (WGS) entry which is preliminary data.</text>
</comment>
<accession>A0A087DRZ0</accession>
<reference evidence="1 2" key="1">
    <citation type="submission" date="2014-03" db="EMBL/GenBank/DDBJ databases">
        <title>Genomics of Bifidobacteria.</title>
        <authorList>
            <person name="Ventura M."/>
            <person name="Milani C."/>
            <person name="Lugli G.A."/>
        </authorList>
    </citation>
    <scope>NUCLEOTIDE SEQUENCE [LARGE SCALE GENOMIC DNA]</scope>
    <source>
        <strain evidence="2">JCM 15918</strain>
    </source>
</reference>
<organism evidence="1 2">
    <name type="scientific">Bifidobacterium adolescentis JCM 15918</name>
    <dbReference type="NCBI Taxonomy" id="1437612"/>
    <lineage>
        <taxon>Bacteria</taxon>
        <taxon>Bacillati</taxon>
        <taxon>Actinomycetota</taxon>
        <taxon>Actinomycetes</taxon>
        <taxon>Bifidobacteriales</taxon>
        <taxon>Bifidobacteriaceae</taxon>
        <taxon>Bifidobacterium</taxon>
    </lineage>
</organism>
<dbReference type="EMBL" id="JGZQ01000003">
    <property type="protein sequence ID" value="KFI98290.1"/>
    <property type="molecule type" value="Genomic_DNA"/>
</dbReference>
<protein>
    <submittedName>
        <fullName evidence="1">Uncharacterized protein</fullName>
    </submittedName>
</protein>